<name>A0A2N0VMG8_9BACT</name>
<dbReference type="Gene3D" id="3.30.540.10">
    <property type="entry name" value="Fructose-1,6-Bisphosphatase, subunit A, domain 1"/>
    <property type="match status" value="1"/>
</dbReference>
<dbReference type="PROSITE" id="PS00629">
    <property type="entry name" value="IMP_1"/>
    <property type="match status" value="1"/>
</dbReference>
<evidence type="ECO:0000256" key="9">
    <source>
        <dbReference type="ARBA" id="ARBA00023102"/>
    </source>
</evidence>
<dbReference type="AlphaFoldDB" id="A0A2N0VMG8"/>
<evidence type="ECO:0000256" key="11">
    <source>
        <dbReference type="NCBIfam" id="TIGR02067"/>
    </source>
</evidence>
<keyword evidence="9" id="KW-0368">Histidine biosynthesis</keyword>
<protein>
    <recommendedName>
        <fullName evidence="4 11">Histidinol-phosphatase</fullName>
        <ecNumber evidence="4 11">3.1.3.15</ecNumber>
    </recommendedName>
</protein>
<evidence type="ECO:0000256" key="6">
    <source>
        <dbReference type="ARBA" id="ARBA00022723"/>
    </source>
</evidence>
<evidence type="ECO:0000256" key="2">
    <source>
        <dbReference type="ARBA" id="ARBA00004970"/>
    </source>
</evidence>
<feature type="binding site" evidence="12">
    <location>
        <position position="87"/>
    </location>
    <ligand>
        <name>Mg(2+)</name>
        <dbReference type="ChEBI" id="CHEBI:18420"/>
        <label>1</label>
        <note>catalytic</note>
    </ligand>
</feature>
<dbReference type="GO" id="GO:0046872">
    <property type="term" value="F:metal ion binding"/>
    <property type="evidence" value="ECO:0007669"/>
    <property type="project" value="UniProtKB-KW"/>
</dbReference>
<dbReference type="CDD" id="cd01641">
    <property type="entry name" value="Bacterial_IMPase_like_1"/>
    <property type="match status" value="1"/>
</dbReference>
<comment type="caution">
    <text evidence="13">The sequence shown here is derived from an EMBL/GenBank/DDBJ whole genome shotgun (WGS) entry which is preliminary data.</text>
</comment>
<dbReference type="UniPathway" id="UPA00031">
    <property type="reaction ID" value="UER00013"/>
</dbReference>
<evidence type="ECO:0000256" key="12">
    <source>
        <dbReference type="PIRSR" id="PIRSR600760-2"/>
    </source>
</evidence>
<organism evidence="13 14">
    <name type="scientific">Rhodohalobacter barkolensis</name>
    <dbReference type="NCBI Taxonomy" id="2053187"/>
    <lineage>
        <taxon>Bacteria</taxon>
        <taxon>Pseudomonadati</taxon>
        <taxon>Balneolota</taxon>
        <taxon>Balneolia</taxon>
        <taxon>Balneolales</taxon>
        <taxon>Balneolaceae</taxon>
        <taxon>Rhodohalobacter</taxon>
    </lineage>
</organism>
<dbReference type="GO" id="GO:0007165">
    <property type="term" value="P:signal transduction"/>
    <property type="evidence" value="ECO:0007669"/>
    <property type="project" value="TreeGrafter"/>
</dbReference>
<dbReference type="Pfam" id="PF00459">
    <property type="entry name" value="Inositol_P"/>
    <property type="match status" value="1"/>
</dbReference>
<dbReference type="GO" id="GO:0000105">
    <property type="term" value="P:L-histidine biosynthetic process"/>
    <property type="evidence" value="ECO:0007669"/>
    <property type="project" value="UniProtKB-UniRule"/>
</dbReference>
<evidence type="ECO:0000256" key="4">
    <source>
        <dbReference type="ARBA" id="ARBA00013085"/>
    </source>
</evidence>
<dbReference type="RefSeq" id="WP_101072912.1">
    <property type="nucleotide sequence ID" value="NZ_PISP01000001.1"/>
</dbReference>
<dbReference type="Gene3D" id="3.40.190.80">
    <property type="match status" value="1"/>
</dbReference>
<gene>
    <name evidence="13" type="primary">hisN</name>
    <name evidence="13" type="ORF">CWD77_02160</name>
</gene>
<evidence type="ECO:0000256" key="1">
    <source>
        <dbReference type="ARBA" id="ARBA00001946"/>
    </source>
</evidence>
<evidence type="ECO:0000256" key="7">
    <source>
        <dbReference type="ARBA" id="ARBA00022801"/>
    </source>
</evidence>
<comment type="pathway">
    <text evidence="2">Amino-acid biosynthesis; L-histidine biosynthesis; L-histidine from 5-phospho-alpha-D-ribose 1-diphosphate: step 8/9.</text>
</comment>
<dbReference type="Proteomes" id="UP000233398">
    <property type="component" value="Unassembled WGS sequence"/>
</dbReference>
<dbReference type="InterPro" id="IPR000760">
    <property type="entry name" value="Inositol_monophosphatase-like"/>
</dbReference>
<keyword evidence="7" id="KW-0378">Hydrolase</keyword>
<keyword evidence="14" id="KW-1185">Reference proteome</keyword>
<dbReference type="PANTHER" id="PTHR20854">
    <property type="entry name" value="INOSITOL MONOPHOSPHATASE"/>
    <property type="match status" value="1"/>
</dbReference>
<feature type="binding site" evidence="12">
    <location>
        <position position="88"/>
    </location>
    <ligand>
        <name>Mg(2+)</name>
        <dbReference type="ChEBI" id="CHEBI:18420"/>
        <label>1</label>
        <note>catalytic</note>
    </ligand>
</feature>
<evidence type="ECO:0000256" key="5">
    <source>
        <dbReference type="ARBA" id="ARBA00022605"/>
    </source>
</evidence>
<feature type="binding site" evidence="12">
    <location>
        <position position="69"/>
    </location>
    <ligand>
        <name>Mg(2+)</name>
        <dbReference type="ChEBI" id="CHEBI:18420"/>
        <label>1</label>
        <note>catalytic</note>
    </ligand>
</feature>
<dbReference type="GO" id="GO:0006020">
    <property type="term" value="P:inositol metabolic process"/>
    <property type="evidence" value="ECO:0007669"/>
    <property type="project" value="TreeGrafter"/>
</dbReference>
<dbReference type="PANTHER" id="PTHR20854:SF4">
    <property type="entry name" value="INOSITOL-1-MONOPHOSPHATASE-RELATED"/>
    <property type="match status" value="1"/>
</dbReference>
<keyword evidence="6 12" id="KW-0479">Metal-binding</keyword>
<feature type="binding site" evidence="12">
    <location>
        <position position="210"/>
    </location>
    <ligand>
        <name>Mg(2+)</name>
        <dbReference type="ChEBI" id="CHEBI:18420"/>
        <label>1</label>
        <note>catalytic</note>
    </ligand>
</feature>
<reference evidence="13 14" key="1">
    <citation type="submission" date="2017-11" db="EMBL/GenBank/DDBJ databases">
        <title>Rhodohalobacter 15182 sp. nov., isolated from a salt lake.</title>
        <authorList>
            <person name="Han S."/>
        </authorList>
    </citation>
    <scope>NUCLEOTIDE SEQUENCE [LARGE SCALE GENOMIC DNA]</scope>
    <source>
        <strain evidence="13 14">15182</strain>
    </source>
</reference>
<dbReference type="InterPro" id="IPR020583">
    <property type="entry name" value="Inositol_monoP_metal-BS"/>
</dbReference>
<evidence type="ECO:0000313" key="14">
    <source>
        <dbReference type="Proteomes" id="UP000233398"/>
    </source>
</evidence>
<comment type="similarity">
    <text evidence="3">Belongs to the inositol monophosphatase superfamily.</text>
</comment>
<dbReference type="EC" id="3.1.3.15" evidence="4 11"/>
<dbReference type="InterPro" id="IPR011809">
    <property type="entry name" value="His_9_proposed"/>
</dbReference>
<keyword evidence="8 12" id="KW-0460">Magnesium</keyword>
<dbReference type="SUPFAM" id="SSF56655">
    <property type="entry name" value="Carbohydrate phosphatase"/>
    <property type="match status" value="1"/>
</dbReference>
<evidence type="ECO:0000256" key="3">
    <source>
        <dbReference type="ARBA" id="ARBA00009759"/>
    </source>
</evidence>
<comment type="cofactor">
    <cofactor evidence="1 12">
        <name>Mg(2+)</name>
        <dbReference type="ChEBI" id="CHEBI:18420"/>
    </cofactor>
</comment>
<dbReference type="EMBL" id="PISP01000001">
    <property type="protein sequence ID" value="PKD45339.1"/>
    <property type="molecule type" value="Genomic_DNA"/>
</dbReference>
<dbReference type="GO" id="GO:0008934">
    <property type="term" value="F:inositol monophosphate 1-phosphatase activity"/>
    <property type="evidence" value="ECO:0007669"/>
    <property type="project" value="TreeGrafter"/>
</dbReference>
<dbReference type="PRINTS" id="PR00377">
    <property type="entry name" value="IMPHPHTASES"/>
</dbReference>
<dbReference type="OrthoDB" id="9772456at2"/>
<accession>A0A2N0VMG8</accession>
<sequence>MQKSLPELRKAAEEFAKIGGDSTLNYFKKSFQLEFKEDDSPVTNADQTAEKLIREQINKNFPDHGIIGEEFGEENTDSEVVWVLDPIDGTQSFIHGVPFYTTLIGILVNDRPEIGVIYAPALDEMVSAAVGHGCTLNGKTTKVRECTDLSKATFLSTEVTTFEQYGLSAPFLELLNRTRLHRTWGDAYGHLMIAAGRADIMIDPILNIWDAAALLPVITEAGGSYTDVQGNPSIKTGNAISTNSSLLPEILSLFDAKND</sequence>
<evidence type="ECO:0000256" key="10">
    <source>
        <dbReference type="ARBA" id="ARBA00049158"/>
    </source>
</evidence>
<evidence type="ECO:0000256" key="8">
    <source>
        <dbReference type="ARBA" id="ARBA00022842"/>
    </source>
</evidence>
<dbReference type="GO" id="GO:0004401">
    <property type="term" value="F:histidinol-phosphatase activity"/>
    <property type="evidence" value="ECO:0007669"/>
    <property type="project" value="UniProtKB-UniRule"/>
</dbReference>
<evidence type="ECO:0000313" key="13">
    <source>
        <dbReference type="EMBL" id="PKD45339.1"/>
    </source>
</evidence>
<dbReference type="FunFam" id="3.30.540.10:FF:000003">
    <property type="entry name" value="Inositol-1-monophosphatase"/>
    <property type="match status" value="1"/>
</dbReference>
<dbReference type="NCBIfam" id="TIGR02067">
    <property type="entry name" value="his_9_HisN"/>
    <property type="match status" value="1"/>
</dbReference>
<keyword evidence="5" id="KW-0028">Amino-acid biosynthesis</keyword>
<comment type="catalytic activity">
    <reaction evidence="10">
        <text>L-histidinol phosphate + H2O = L-histidinol + phosphate</text>
        <dbReference type="Rhea" id="RHEA:14465"/>
        <dbReference type="ChEBI" id="CHEBI:15377"/>
        <dbReference type="ChEBI" id="CHEBI:43474"/>
        <dbReference type="ChEBI" id="CHEBI:57699"/>
        <dbReference type="ChEBI" id="CHEBI:57980"/>
        <dbReference type="EC" id="3.1.3.15"/>
    </reaction>
</comment>
<proteinExistence type="inferred from homology"/>
<feature type="binding site" evidence="12">
    <location>
        <position position="85"/>
    </location>
    <ligand>
        <name>Mg(2+)</name>
        <dbReference type="ChEBI" id="CHEBI:18420"/>
        <label>1</label>
        <note>catalytic</note>
    </ligand>
</feature>